<dbReference type="Proteomes" id="UP000694920">
    <property type="component" value="Unplaced"/>
</dbReference>
<keyword evidence="11" id="KW-1185">Reference proteome</keyword>
<dbReference type="Gene3D" id="3.30.470.30">
    <property type="entry name" value="DNA ligase/mRNA capping enzyme"/>
    <property type="match status" value="1"/>
</dbReference>
<keyword evidence="9" id="KW-0539">Nucleus</keyword>
<feature type="domain" description="Snurportin-1 m3G cap-binding" evidence="10">
    <location>
        <begin position="102"/>
        <end position="280"/>
    </location>
</feature>
<protein>
    <recommendedName>
        <fullName evidence="5">Snurportin-1</fullName>
    </recommendedName>
</protein>
<dbReference type="PANTHER" id="PTHR13403:SF6">
    <property type="entry name" value="SNURPORTIN-1"/>
    <property type="match status" value="1"/>
</dbReference>
<organism evidence="11 12">
    <name type="scientific">Cephus cinctus</name>
    <name type="common">Wheat stem sawfly</name>
    <dbReference type="NCBI Taxonomy" id="211228"/>
    <lineage>
        <taxon>Eukaryota</taxon>
        <taxon>Metazoa</taxon>
        <taxon>Ecdysozoa</taxon>
        <taxon>Arthropoda</taxon>
        <taxon>Hexapoda</taxon>
        <taxon>Insecta</taxon>
        <taxon>Pterygota</taxon>
        <taxon>Neoptera</taxon>
        <taxon>Endopterygota</taxon>
        <taxon>Hymenoptera</taxon>
        <taxon>Cephoidea</taxon>
        <taxon>Cephidae</taxon>
        <taxon>Cephus</taxon>
    </lineage>
</organism>
<evidence type="ECO:0000256" key="7">
    <source>
        <dbReference type="ARBA" id="ARBA00022490"/>
    </source>
</evidence>
<dbReference type="CTD" id="7354429"/>
<dbReference type="GO" id="GO:0005634">
    <property type="term" value="C:nucleus"/>
    <property type="evidence" value="ECO:0007669"/>
    <property type="project" value="UniProtKB-SubCell"/>
</dbReference>
<dbReference type="SUPFAM" id="SSF56091">
    <property type="entry name" value="DNA ligase/mRNA capping enzyme, catalytic domain"/>
    <property type="match status" value="1"/>
</dbReference>
<accession>A0AAJ7BUC6</accession>
<comment type="function">
    <text evidence="1">Functions as an U snRNP-specific nuclear import adapter. Involved in the trimethylguanosine (m3G)-cap-dependent nuclear import of U snRNPs. Binds specifically to the terminal m3G-cap U snRNAs.</text>
</comment>
<dbReference type="InterPro" id="IPR047857">
    <property type="entry name" value="Snurportin1_C"/>
</dbReference>
<dbReference type="GeneID" id="107267371"/>
<dbReference type="AlphaFoldDB" id="A0AAJ7BUC6"/>
<evidence type="ECO:0000256" key="6">
    <source>
        <dbReference type="ARBA" id="ARBA00022448"/>
    </source>
</evidence>
<evidence type="ECO:0000313" key="11">
    <source>
        <dbReference type="Proteomes" id="UP000694920"/>
    </source>
</evidence>
<dbReference type="KEGG" id="ccin:107267371"/>
<evidence type="ECO:0000313" key="12">
    <source>
        <dbReference type="RefSeq" id="XP_015594471.1"/>
    </source>
</evidence>
<dbReference type="Pfam" id="PF21974">
    <property type="entry name" value="SPN1_m3Gcap_bd"/>
    <property type="match status" value="1"/>
</dbReference>
<name>A0AAJ7BUC6_CEPCN</name>
<evidence type="ECO:0000256" key="8">
    <source>
        <dbReference type="ARBA" id="ARBA00022884"/>
    </source>
</evidence>
<keyword evidence="6" id="KW-0813">Transport</keyword>
<proteinExistence type="inferred from homology"/>
<sequence length="332" mass="38820">MAAEFTDLSADSSKRGSVNPRVSLYKKPIKKDNYRLEVDNYDTPQEIRRQRLLFYQKKSRDALFNAGRTILEEVLNSDEENEEMEVDKQRRTIKRSHYYANQLMMSEWMFEVPQDYLEKWVMVPCPVGRRSFVIACKGETKAYNRRGMRLGRFKSALPGGNSNEHKSSCTILDCIWIKEMKMYFVLDILAWSNQPLLNCDTEFRFFWLKSQLNEIQELKEQNTLRNTYPIIPLPNTSCDSNIYEFLTSLSTLPPLDGLLFYHREGHYTKGRTPLVTWLKPFMLPEVLGVLVPPPFDEKPEGYIDFKHYVLSNSSKGKRKTSVDSNMETADVE</sequence>
<evidence type="ECO:0000259" key="10">
    <source>
        <dbReference type="Pfam" id="PF21974"/>
    </source>
</evidence>
<evidence type="ECO:0000256" key="3">
    <source>
        <dbReference type="ARBA" id="ARBA00004496"/>
    </source>
</evidence>
<dbReference type="GO" id="GO:0005737">
    <property type="term" value="C:cytoplasm"/>
    <property type="evidence" value="ECO:0007669"/>
    <property type="project" value="UniProtKB-SubCell"/>
</dbReference>
<dbReference type="GO" id="GO:0061015">
    <property type="term" value="P:snRNA import into nucleus"/>
    <property type="evidence" value="ECO:0007669"/>
    <property type="project" value="InterPro"/>
</dbReference>
<comment type="subcellular location">
    <subcellularLocation>
        <location evidence="3">Cytoplasm</location>
    </subcellularLocation>
    <subcellularLocation>
        <location evidence="2">Nucleus</location>
    </subcellularLocation>
</comment>
<evidence type="ECO:0000256" key="1">
    <source>
        <dbReference type="ARBA" id="ARBA00003975"/>
    </source>
</evidence>
<keyword evidence="7" id="KW-0963">Cytoplasm</keyword>
<dbReference type="CDD" id="cd09232">
    <property type="entry name" value="Snurportin-1_C"/>
    <property type="match status" value="1"/>
</dbReference>
<dbReference type="GO" id="GO:0003723">
    <property type="term" value="F:RNA binding"/>
    <property type="evidence" value="ECO:0007669"/>
    <property type="project" value="UniProtKB-KW"/>
</dbReference>
<comment type="similarity">
    <text evidence="4">Belongs to the snurportin family.</text>
</comment>
<reference evidence="12" key="1">
    <citation type="submission" date="2025-08" db="UniProtKB">
        <authorList>
            <consortium name="RefSeq"/>
        </authorList>
    </citation>
    <scope>IDENTIFICATION</scope>
</reference>
<dbReference type="PANTHER" id="PTHR13403">
    <property type="entry name" value="SNURPORTIN1 RNUT1 PROTEIN RNA, U TRANSPORTER 1"/>
    <property type="match status" value="1"/>
</dbReference>
<keyword evidence="8" id="KW-0694">RNA-binding</keyword>
<evidence type="ECO:0000256" key="9">
    <source>
        <dbReference type="ARBA" id="ARBA00023242"/>
    </source>
</evidence>
<evidence type="ECO:0000256" key="4">
    <source>
        <dbReference type="ARBA" id="ARBA00007540"/>
    </source>
</evidence>
<dbReference type="InterPro" id="IPR017336">
    <property type="entry name" value="Snurportin-1"/>
</dbReference>
<dbReference type="RefSeq" id="XP_015594471.1">
    <property type="nucleotide sequence ID" value="XM_015738985.2"/>
</dbReference>
<gene>
    <name evidence="12" type="primary">LOC107267371</name>
</gene>
<evidence type="ECO:0000256" key="2">
    <source>
        <dbReference type="ARBA" id="ARBA00004123"/>
    </source>
</evidence>
<evidence type="ECO:0000256" key="5">
    <source>
        <dbReference type="ARBA" id="ARBA00016034"/>
    </source>
</evidence>